<feature type="transmembrane region" description="Helical" evidence="7">
    <location>
        <begin position="22"/>
        <end position="41"/>
    </location>
</feature>
<dbReference type="InterPro" id="IPR023090">
    <property type="entry name" value="UPF0702_alpha/beta_dom_sf"/>
</dbReference>
<geneLocation type="plasmid" evidence="9 10">
    <name>pDAETH-1</name>
</geneLocation>
<evidence type="ECO:0000256" key="3">
    <source>
        <dbReference type="ARBA" id="ARBA00022475"/>
    </source>
</evidence>
<sequence>MDVLLSVLRDILTPQGGWSAEFLVRVILSVLLLYALAVLIARSFGSRTFASFTSFDFLINVAAGSLVASSIMGRNLAEGALALLCLALLQGLTSWLSARFARFHDLVDNPPVVLIEHGRLREEAMRRVRVSRQSLEQQLRRQGVDDVTRVRLAVLESGGTVSVMTGEGEGRPGTFPRRAG</sequence>
<evidence type="ECO:0000256" key="1">
    <source>
        <dbReference type="ARBA" id="ARBA00004651"/>
    </source>
</evidence>
<dbReference type="EMBL" id="AP026561">
    <property type="protein sequence ID" value="BDP43565.1"/>
    <property type="molecule type" value="Genomic_DNA"/>
</dbReference>
<feature type="transmembrane region" description="Helical" evidence="7">
    <location>
        <begin position="53"/>
        <end position="73"/>
    </location>
</feature>
<feature type="domain" description="YetF C-terminal" evidence="8">
    <location>
        <begin position="99"/>
        <end position="167"/>
    </location>
</feature>
<comment type="subcellular location">
    <subcellularLocation>
        <location evidence="1">Cell membrane</location>
        <topology evidence="1">Multi-pass membrane protein</topology>
    </subcellularLocation>
</comment>
<dbReference type="PANTHER" id="PTHR34582:SF6">
    <property type="entry name" value="UPF0702 TRANSMEMBRANE PROTEIN YCAP"/>
    <property type="match status" value="1"/>
</dbReference>
<keyword evidence="10" id="KW-1185">Reference proteome</keyword>
<evidence type="ECO:0000256" key="2">
    <source>
        <dbReference type="ARBA" id="ARBA00006448"/>
    </source>
</evidence>
<proteinExistence type="inferred from homology"/>
<comment type="similarity">
    <text evidence="2">Belongs to the UPF0702 family.</text>
</comment>
<keyword evidence="9" id="KW-0614">Plasmid</keyword>
<accession>A0ABN6RJP6</accession>
<evidence type="ECO:0000313" key="9">
    <source>
        <dbReference type="EMBL" id="BDP43565.1"/>
    </source>
</evidence>
<keyword evidence="6 7" id="KW-0472">Membrane</keyword>
<organism evidence="9 10">
    <name type="scientific">Deinococcus aetherius</name>
    <dbReference type="NCBI Taxonomy" id="200252"/>
    <lineage>
        <taxon>Bacteria</taxon>
        <taxon>Thermotogati</taxon>
        <taxon>Deinococcota</taxon>
        <taxon>Deinococci</taxon>
        <taxon>Deinococcales</taxon>
        <taxon>Deinococcaceae</taxon>
        <taxon>Deinococcus</taxon>
    </lineage>
</organism>
<keyword evidence="3" id="KW-1003">Cell membrane</keyword>
<reference evidence="9" key="1">
    <citation type="submission" date="2022-07" db="EMBL/GenBank/DDBJ databases">
        <title>Complete Genome Sequence of the Radioresistant Bacterium Deinococcus aetherius ST0316, Isolated from the Air Dust collected in Lower Stratosphere above Japan.</title>
        <authorList>
            <person name="Satoh K."/>
            <person name="Hagiwara K."/>
            <person name="Katsumata K."/>
            <person name="Kubo A."/>
            <person name="Yokobori S."/>
            <person name="Yamagishi A."/>
            <person name="Oono Y."/>
            <person name="Narumi I."/>
        </authorList>
    </citation>
    <scope>NUCLEOTIDE SEQUENCE</scope>
    <source>
        <strain evidence="9">ST0316</strain>
        <plasmid evidence="9">pDAETH-1</plasmid>
    </source>
</reference>
<dbReference type="Gene3D" id="3.30.240.20">
    <property type="entry name" value="bsu07140 like domains"/>
    <property type="match status" value="1"/>
</dbReference>
<evidence type="ECO:0000256" key="6">
    <source>
        <dbReference type="ARBA" id="ARBA00023136"/>
    </source>
</evidence>
<evidence type="ECO:0000259" key="8">
    <source>
        <dbReference type="Pfam" id="PF04239"/>
    </source>
</evidence>
<dbReference type="RefSeq" id="WP_264778040.1">
    <property type="nucleotide sequence ID" value="NZ_AP026561.1"/>
</dbReference>
<dbReference type="PANTHER" id="PTHR34582">
    <property type="entry name" value="UPF0702 TRANSMEMBRANE PROTEIN YCAP"/>
    <property type="match status" value="1"/>
</dbReference>
<evidence type="ECO:0000313" key="10">
    <source>
        <dbReference type="Proteomes" id="UP001064971"/>
    </source>
</evidence>
<evidence type="ECO:0000256" key="4">
    <source>
        <dbReference type="ARBA" id="ARBA00022692"/>
    </source>
</evidence>
<evidence type="ECO:0000256" key="5">
    <source>
        <dbReference type="ARBA" id="ARBA00022989"/>
    </source>
</evidence>
<evidence type="ECO:0000256" key="7">
    <source>
        <dbReference type="SAM" id="Phobius"/>
    </source>
</evidence>
<keyword evidence="5 7" id="KW-1133">Transmembrane helix</keyword>
<dbReference type="Proteomes" id="UP001064971">
    <property type="component" value="Plasmid pDAETH-1"/>
</dbReference>
<protein>
    <recommendedName>
        <fullName evidence="8">YetF C-terminal domain-containing protein</fullName>
    </recommendedName>
</protein>
<keyword evidence="4 7" id="KW-0812">Transmembrane</keyword>
<dbReference type="Pfam" id="PF04239">
    <property type="entry name" value="DUF421"/>
    <property type="match status" value="1"/>
</dbReference>
<feature type="transmembrane region" description="Helical" evidence="7">
    <location>
        <begin position="79"/>
        <end position="98"/>
    </location>
</feature>
<dbReference type="InterPro" id="IPR007353">
    <property type="entry name" value="DUF421"/>
</dbReference>
<gene>
    <name evidence="9" type="ORF">DAETH_35340</name>
</gene>
<name>A0ABN6RJP6_9DEIO</name>